<comment type="caution">
    <text evidence="1">The sequence shown here is derived from an EMBL/GenBank/DDBJ whole genome shotgun (WGS) entry which is preliminary data.</text>
</comment>
<reference evidence="1 2" key="1">
    <citation type="submission" date="2019-07" db="EMBL/GenBank/DDBJ databases">
        <title>Caenimonas sedimenti sp. nov., isolated from activated sludge.</title>
        <authorList>
            <person name="Xu J."/>
        </authorList>
    </citation>
    <scope>NUCLEOTIDE SEQUENCE [LARGE SCALE GENOMIC DNA]</scope>
    <source>
        <strain evidence="1 2">HX-9-20</strain>
    </source>
</reference>
<evidence type="ECO:0000313" key="2">
    <source>
        <dbReference type="Proteomes" id="UP000318199"/>
    </source>
</evidence>
<dbReference type="EMBL" id="VOBQ01000002">
    <property type="protein sequence ID" value="TWO73217.1"/>
    <property type="molecule type" value="Genomic_DNA"/>
</dbReference>
<dbReference type="InterPro" id="IPR032598">
    <property type="entry name" value="RsaM-like"/>
</dbReference>
<organism evidence="1 2">
    <name type="scientific">Caenimonas sedimenti</name>
    <dbReference type="NCBI Taxonomy" id="2596921"/>
    <lineage>
        <taxon>Bacteria</taxon>
        <taxon>Pseudomonadati</taxon>
        <taxon>Pseudomonadota</taxon>
        <taxon>Betaproteobacteria</taxon>
        <taxon>Burkholderiales</taxon>
        <taxon>Comamonadaceae</taxon>
        <taxon>Caenimonas</taxon>
    </lineage>
</organism>
<dbReference type="Proteomes" id="UP000318199">
    <property type="component" value="Unassembled WGS sequence"/>
</dbReference>
<protein>
    <submittedName>
        <fullName evidence="1">DUF4902 domain-containing protein</fullName>
    </submittedName>
</protein>
<name>A0A562ZXX2_9BURK</name>
<evidence type="ECO:0000313" key="1">
    <source>
        <dbReference type="EMBL" id="TWO73217.1"/>
    </source>
</evidence>
<gene>
    <name evidence="1" type="ORF">FN976_02990</name>
</gene>
<keyword evidence="2" id="KW-1185">Reference proteome</keyword>
<proteinExistence type="predicted"/>
<dbReference type="AlphaFoldDB" id="A0A562ZXX2"/>
<dbReference type="Gene3D" id="3.10.450.610">
    <property type="match status" value="1"/>
</dbReference>
<dbReference type="OrthoDB" id="8899430at2"/>
<dbReference type="Pfam" id="PF16245">
    <property type="entry name" value="DUF4902"/>
    <property type="match status" value="1"/>
</dbReference>
<accession>A0A562ZXX2</accession>
<sequence>MKGLHMYSITADVTYPQMHSHDRRVRLREAALLSIVFEHVCTVQDPGVLEDARLARCAVQSAGITEWQGRSQGRLVSLGWDWMRLHDGALRAQTSVPPRSNITLIDSGGYDMSRHDTDEALIQLILDLPWEEVSADAVSAE</sequence>